<dbReference type="GO" id="GO:0031177">
    <property type="term" value="F:phosphopantetheine binding"/>
    <property type="evidence" value="ECO:0007669"/>
    <property type="project" value="TreeGrafter"/>
</dbReference>
<dbReference type="STRING" id="1915.SLINC_2855"/>
<dbReference type="InterPro" id="IPR042099">
    <property type="entry name" value="ANL_N_sf"/>
</dbReference>
<dbReference type="Proteomes" id="UP000092598">
    <property type="component" value="Chromosome"/>
</dbReference>
<evidence type="ECO:0000313" key="2">
    <source>
        <dbReference type="EMBL" id="ANS65079.1"/>
    </source>
</evidence>
<accession>A0A1B1M8W9</accession>
<reference evidence="2 3" key="1">
    <citation type="submission" date="2016-07" db="EMBL/GenBank/DDBJ databases">
        <title>Enhancement of antibiotic productionsby engineered nitrateutilization in actinobacteria.</title>
        <authorList>
            <person name="Meng S.C."/>
        </authorList>
    </citation>
    <scope>NUCLEOTIDE SEQUENCE [LARGE SCALE GENOMIC DNA]</scope>
    <source>
        <strain evidence="2 3">NRRL 2936</strain>
    </source>
</reference>
<dbReference type="Pfam" id="PF00501">
    <property type="entry name" value="AMP-binding"/>
    <property type="match status" value="1"/>
</dbReference>
<dbReference type="GO" id="GO:0044550">
    <property type="term" value="P:secondary metabolite biosynthetic process"/>
    <property type="evidence" value="ECO:0007669"/>
    <property type="project" value="TreeGrafter"/>
</dbReference>
<dbReference type="OrthoDB" id="2472181at2"/>
<dbReference type="InterPro" id="IPR000873">
    <property type="entry name" value="AMP-dep_synth/lig_dom"/>
</dbReference>
<dbReference type="PATRIC" id="fig|1915.4.peg.3149"/>
<protein>
    <submittedName>
        <fullName evidence="2">Amino acid adenylation domain-containing protein</fullName>
    </submittedName>
</protein>
<dbReference type="Gene3D" id="3.40.50.12780">
    <property type="entry name" value="N-terminal domain of ligase-like"/>
    <property type="match status" value="1"/>
</dbReference>
<keyword evidence="3" id="KW-1185">Reference proteome</keyword>
<gene>
    <name evidence="2" type="ORF">SLINC_2855</name>
</gene>
<evidence type="ECO:0000259" key="1">
    <source>
        <dbReference type="Pfam" id="PF00501"/>
    </source>
</evidence>
<name>A0A1B1M8W9_STRLN</name>
<dbReference type="RefSeq" id="WP_079164540.1">
    <property type="nucleotide sequence ID" value="NZ_CP016438.1"/>
</dbReference>
<proteinExistence type="predicted"/>
<dbReference type="GO" id="GO:0005737">
    <property type="term" value="C:cytoplasm"/>
    <property type="evidence" value="ECO:0007669"/>
    <property type="project" value="TreeGrafter"/>
</dbReference>
<dbReference type="GO" id="GO:0043041">
    <property type="term" value="P:amino acid activation for nonribosomal peptide biosynthetic process"/>
    <property type="evidence" value="ECO:0007669"/>
    <property type="project" value="TreeGrafter"/>
</dbReference>
<sequence>MPLRDLSPHDQRLFRQYGHGPAVRLPDPLVHHAVERHAIEAPYTVAAEHLGATITYGELNRYADALAVRLAREGVRPGDHVGLFVHRSIPMLVGLLGILKSGAAYVPQDIGLAPRARLAHVVRAAGTRVVLTVEQHAHRVPLPAGHRLIALDGPLPPAPRRGTPRPGVSPDDGCHILFGSGSGTAGRPYGTKVTHRNIAGLLLTGPGGLGVRTGDRVAQLLGLASATAAWEILGCLAHGGTLVIRGEDTAATARTADVIVATPAVLSGLDPAACPRLRRVAVVADTKEPCPRPLADRWARRADLLHCWGPAGTPVAATPYRHDPAAPLLTLGRPTPNNTVYVLGPGRRPLPIGETGELWTGGDCVPADHLTHDDFGHLGDPDPERCAPDPFLGGGRRMARTRALGRWTPDGELEHLGHIGTPALSAHARQGALHLTGS</sequence>
<feature type="domain" description="AMP-dependent synthetase/ligase" evidence="1">
    <location>
        <begin position="36"/>
        <end position="365"/>
    </location>
</feature>
<dbReference type="PANTHER" id="PTHR45527:SF1">
    <property type="entry name" value="FATTY ACID SYNTHASE"/>
    <property type="match status" value="1"/>
</dbReference>
<dbReference type="AlphaFoldDB" id="A0A1B1M8W9"/>
<dbReference type="SUPFAM" id="SSF56801">
    <property type="entry name" value="Acetyl-CoA synthetase-like"/>
    <property type="match status" value="1"/>
</dbReference>
<dbReference type="PANTHER" id="PTHR45527">
    <property type="entry name" value="NONRIBOSOMAL PEPTIDE SYNTHETASE"/>
    <property type="match status" value="1"/>
</dbReference>
<dbReference type="EMBL" id="CP016438">
    <property type="protein sequence ID" value="ANS65079.1"/>
    <property type="molecule type" value="Genomic_DNA"/>
</dbReference>
<evidence type="ECO:0000313" key="3">
    <source>
        <dbReference type="Proteomes" id="UP000092598"/>
    </source>
</evidence>
<dbReference type="KEGG" id="sls:SLINC_2855"/>
<organism evidence="2 3">
    <name type="scientific">Streptomyces lincolnensis</name>
    <dbReference type="NCBI Taxonomy" id="1915"/>
    <lineage>
        <taxon>Bacteria</taxon>
        <taxon>Bacillati</taxon>
        <taxon>Actinomycetota</taxon>
        <taxon>Actinomycetes</taxon>
        <taxon>Kitasatosporales</taxon>
        <taxon>Streptomycetaceae</taxon>
        <taxon>Streptomyces</taxon>
    </lineage>
</organism>